<feature type="non-terminal residue" evidence="1">
    <location>
        <position position="65"/>
    </location>
</feature>
<organism evidence="1 2">
    <name type="scientific">Methylopila musalis</name>
    <dbReference type="NCBI Taxonomy" id="1134781"/>
    <lineage>
        <taxon>Bacteria</taxon>
        <taxon>Pseudomonadati</taxon>
        <taxon>Pseudomonadota</taxon>
        <taxon>Alphaproteobacteria</taxon>
        <taxon>Hyphomicrobiales</taxon>
        <taxon>Methylopilaceae</taxon>
        <taxon>Methylopila</taxon>
    </lineage>
</organism>
<comment type="caution">
    <text evidence="1">The sequence shown here is derived from an EMBL/GenBank/DDBJ whole genome shotgun (WGS) entry which is preliminary data.</text>
</comment>
<gene>
    <name evidence="1" type="ORF">ACFQ4O_16080</name>
</gene>
<sequence length="65" mass="7087">MPKPFRAVFVRALTGDRARGRLIAGGLHLPCALGPAGIVVDKREGDGATPRAALKIRRVWRRADR</sequence>
<accession>A0ABW3ZC06</accession>
<keyword evidence="2" id="KW-1185">Reference proteome</keyword>
<evidence type="ECO:0000313" key="1">
    <source>
        <dbReference type="EMBL" id="MFD1333520.1"/>
    </source>
</evidence>
<evidence type="ECO:0000313" key="2">
    <source>
        <dbReference type="Proteomes" id="UP001597171"/>
    </source>
</evidence>
<name>A0ABW3ZC06_9HYPH</name>
<proteinExistence type="predicted"/>
<dbReference type="EMBL" id="JBHTMX010000248">
    <property type="protein sequence ID" value="MFD1333520.1"/>
    <property type="molecule type" value="Genomic_DNA"/>
</dbReference>
<protein>
    <submittedName>
        <fullName evidence="1">Uncharacterized protein</fullName>
    </submittedName>
</protein>
<reference evidence="2" key="1">
    <citation type="journal article" date="2019" name="Int. J. Syst. Evol. Microbiol.">
        <title>The Global Catalogue of Microorganisms (GCM) 10K type strain sequencing project: providing services to taxonomists for standard genome sequencing and annotation.</title>
        <authorList>
            <consortium name="The Broad Institute Genomics Platform"/>
            <consortium name="The Broad Institute Genome Sequencing Center for Infectious Disease"/>
            <person name="Wu L."/>
            <person name="Ma J."/>
        </authorList>
    </citation>
    <scope>NUCLEOTIDE SEQUENCE [LARGE SCALE GENOMIC DNA]</scope>
    <source>
        <strain evidence="2">CCUG 61696</strain>
    </source>
</reference>
<dbReference type="Proteomes" id="UP001597171">
    <property type="component" value="Unassembled WGS sequence"/>
</dbReference>